<dbReference type="InterPro" id="IPR007138">
    <property type="entry name" value="ABM_dom"/>
</dbReference>
<evidence type="ECO:0000313" key="3">
    <source>
        <dbReference type="Proteomes" id="UP000325161"/>
    </source>
</evidence>
<dbReference type="EMBL" id="CP043046">
    <property type="protein sequence ID" value="QEI06688.1"/>
    <property type="molecule type" value="Genomic_DNA"/>
</dbReference>
<dbReference type="SUPFAM" id="SSF54909">
    <property type="entry name" value="Dimeric alpha+beta barrel"/>
    <property type="match status" value="1"/>
</dbReference>
<dbReference type="Gene3D" id="3.30.70.100">
    <property type="match status" value="1"/>
</dbReference>
<feature type="domain" description="ABM" evidence="1">
    <location>
        <begin position="2"/>
        <end position="95"/>
    </location>
</feature>
<dbReference type="Proteomes" id="UP000325161">
    <property type="component" value="Chromosome"/>
</dbReference>
<keyword evidence="2" id="KW-0560">Oxidoreductase</keyword>
<dbReference type="OrthoDB" id="9798157at2"/>
<sequence>MVYEYAHLTIKAGSEAAFEAAAAQAAPFFKSSKGCLSFKLLKSVEAPLSYTLVVGWETIENHMVDFRESDNFTQWRQLVSPHFAEAPKVNHEQVVLTAF</sequence>
<evidence type="ECO:0000313" key="2">
    <source>
        <dbReference type="EMBL" id="QEI06688.1"/>
    </source>
</evidence>
<dbReference type="KEGG" id="pacr:FXN63_13240"/>
<protein>
    <submittedName>
        <fullName evidence="2">Antibiotic biosynthesis monooxygenase</fullName>
    </submittedName>
</protein>
<keyword evidence="3" id="KW-1185">Reference proteome</keyword>
<dbReference type="Pfam" id="PF03992">
    <property type="entry name" value="ABM"/>
    <property type="match status" value="1"/>
</dbReference>
<dbReference type="GO" id="GO:0004497">
    <property type="term" value="F:monooxygenase activity"/>
    <property type="evidence" value="ECO:0007669"/>
    <property type="project" value="UniProtKB-KW"/>
</dbReference>
<keyword evidence="2" id="KW-0503">Monooxygenase</keyword>
<reference evidence="2 3" key="1">
    <citation type="submission" date="2019-08" db="EMBL/GenBank/DDBJ databases">
        <title>Amphibian skin-associated Pigmentiphaga: genome sequence and occurrence across geography and hosts.</title>
        <authorList>
            <person name="Bletz M.C."/>
            <person name="Bunk B."/>
            <person name="Sproeer C."/>
            <person name="Biwer P."/>
            <person name="Reiter S."/>
            <person name="Rabemananjara F.C.E."/>
            <person name="Schulz S."/>
            <person name="Overmann J."/>
            <person name="Vences M."/>
        </authorList>
    </citation>
    <scope>NUCLEOTIDE SEQUENCE [LARGE SCALE GENOMIC DNA]</scope>
    <source>
        <strain evidence="2 3">Mada1488</strain>
    </source>
</reference>
<name>A0A5C0AWI7_9BURK</name>
<accession>A0A5C0AWI7</accession>
<evidence type="ECO:0000259" key="1">
    <source>
        <dbReference type="PROSITE" id="PS51725"/>
    </source>
</evidence>
<dbReference type="AlphaFoldDB" id="A0A5C0AWI7"/>
<proteinExistence type="predicted"/>
<organism evidence="2 3">
    <name type="scientific">Pigmentiphaga aceris</name>
    <dbReference type="NCBI Taxonomy" id="1940612"/>
    <lineage>
        <taxon>Bacteria</taxon>
        <taxon>Pseudomonadati</taxon>
        <taxon>Pseudomonadota</taxon>
        <taxon>Betaproteobacteria</taxon>
        <taxon>Burkholderiales</taxon>
        <taxon>Alcaligenaceae</taxon>
        <taxon>Pigmentiphaga</taxon>
    </lineage>
</organism>
<dbReference type="PROSITE" id="PS51725">
    <property type="entry name" value="ABM"/>
    <property type="match status" value="1"/>
</dbReference>
<dbReference type="RefSeq" id="WP_148815536.1">
    <property type="nucleotide sequence ID" value="NZ_CP043046.1"/>
</dbReference>
<gene>
    <name evidence="2" type="ORF">FXN63_13240</name>
</gene>
<dbReference type="InterPro" id="IPR011008">
    <property type="entry name" value="Dimeric_a/b-barrel"/>
</dbReference>